<proteinExistence type="inferred from homology"/>
<feature type="domain" description="Type II secretion system protein GspF" evidence="10">
    <location>
        <begin position="278"/>
        <end position="400"/>
    </location>
</feature>
<keyword evidence="3 8" id="KW-0813">Transport</keyword>
<accession>W0EDZ1</accession>
<evidence type="ECO:0000256" key="2">
    <source>
        <dbReference type="ARBA" id="ARBA00005745"/>
    </source>
</evidence>
<comment type="similarity">
    <text evidence="2 8">Belongs to the GSP F family.</text>
</comment>
<keyword evidence="4" id="KW-1003">Cell membrane</keyword>
<evidence type="ECO:0000256" key="1">
    <source>
        <dbReference type="ARBA" id="ARBA00004651"/>
    </source>
</evidence>
<evidence type="ECO:0000256" key="8">
    <source>
        <dbReference type="RuleBase" id="RU003923"/>
    </source>
</evidence>
<organism evidence="11 12">
    <name type="scientific">Desulfitobacterium metallireducens DSM 15288</name>
    <dbReference type="NCBI Taxonomy" id="871968"/>
    <lineage>
        <taxon>Bacteria</taxon>
        <taxon>Bacillati</taxon>
        <taxon>Bacillota</taxon>
        <taxon>Clostridia</taxon>
        <taxon>Eubacteriales</taxon>
        <taxon>Desulfitobacteriaceae</taxon>
        <taxon>Desulfitobacterium</taxon>
    </lineage>
</organism>
<comment type="subcellular location">
    <subcellularLocation>
        <location evidence="1 8">Cell membrane</location>
        <topology evidence="1 8">Multi-pass membrane protein</topology>
    </subcellularLocation>
</comment>
<evidence type="ECO:0000313" key="12">
    <source>
        <dbReference type="Proteomes" id="UP000010847"/>
    </source>
</evidence>
<keyword evidence="7 9" id="KW-0472">Membrane</keyword>
<evidence type="ECO:0000259" key="10">
    <source>
        <dbReference type="Pfam" id="PF00482"/>
    </source>
</evidence>
<protein>
    <submittedName>
        <fullName evidence="11">Secretion protein F</fullName>
    </submittedName>
</protein>
<dbReference type="InterPro" id="IPR018076">
    <property type="entry name" value="T2SS_GspF_dom"/>
</dbReference>
<name>W0EDZ1_9FIRM</name>
<keyword evidence="5 8" id="KW-0812">Transmembrane</keyword>
<dbReference type="EMBL" id="CP007032">
    <property type="protein sequence ID" value="AHF07419.1"/>
    <property type="molecule type" value="Genomic_DNA"/>
</dbReference>
<dbReference type="PROSITE" id="PS00874">
    <property type="entry name" value="T2SP_F"/>
    <property type="match status" value="1"/>
</dbReference>
<dbReference type="STRING" id="871968.DESME_10535"/>
<dbReference type="GO" id="GO:0009306">
    <property type="term" value="P:protein secretion"/>
    <property type="evidence" value="ECO:0007669"/>
    <property type="project" value="InterPro"/>
</dbReference>
<reference evidence="11 12" key="1">
    <citation type="submission" date="2013-12" db="EMBL/GenBank/DDBJ databases">
        <authorList>
            <consortium name="DOE Joint Genome Institute"/>
            <person name="Smidt H."/>
            <person name="Huntemann M."/>
            <person name="Han J."/>
            <person name="Chen A."/>
            <person name="Kyrpides N."/>
            <person name="Mavromatis K."/>
            <person name="Markowitz V."/>
            <person name="Palaniappan K."/>
            <person name="Ivanova N."/>
            <person name="Schaumberg A."/>
            <person name="Pati A."/>
            <person name="Liolios K."/>
            <person name="Nordberg H.P."/>
            <person name="Cantor M.N."/>
            <person name="Hua S.X."/>
            <person name="Woyke T."/>
        </authorList>
    </citation>
    <scope>NUCLEOTIDE SEQUENCE [LARGE SCALE GENOMIC DNA]</scope>
    <source>
        <strain evidence="12">DSM 15288</strain>
    </source>
</reference>
<gene>
    <name evidence="11" type="ORF">DESME_10535</name>
</gene>
<dbReference type="PANTHER" id="PTHR30012:SF0">
    <property type="entry name" value="TYPE II SECRETION SYSTEM PROTEIN F-RELATED"/>
    <property type="match status" value="1"/>
</dbReference>
<dbReference type="InterPro" id="IPR003004">
    <property type="entry name" value="GspF/PilC"/>
</dbReference>
<evidence type="ECO:0000256" key="9">
    <source>
        <dbReference type="SAM" id="Phobius"/>
    </source>
</evidence>
<dbReference type="GO" id="GO:0005886">
    <property type="term" value="C:plasma membrane"/>
    <property type="evidence" value="ECO:0007669"/>
    <property type="project" value="UniProtKB-SubCell"/>
</dbReference>
<evidence type="ECO:0000256" key="7">
    <source>
        <dbReference type="ARBA" id="ARBA00023136"/>
    </source>
</evidence>
<feature type="transmembrane region" description="Helical" evidence="9">
    <location>
        <begin position="377"/>
        <end position="402"/>
    </location>
</feature>
<evidence type="ECO:0000256" key="5">
    <source>
        <dbReference type="ARBA" id="ARBA00022692"/>
    </source>
</evidence>
<dbReference type="PRINTS" id="PR00812">
    <property type="entry name" value="BCTERIALGSPF"/>
</dbReference>
<keyword evidence="12" id="KW-1185">Reference proteome</keyword>
<feature type="transmembrane region" description="Helical" evidence="9">
    <location>
        <begin position="218"/>
        <end position="244"/>
    </location>
</feature>
<sequence length="409" mass="45919">MKVREYFWKAADAEGRIIQGTWQGTGLAEIRRRLYHEGYYPILIRSSQGLSEILSALQAFDLRQNSLRFWTDLSQRLGMLLEAGIPITSALDLMSIQGRRKARIGRQTNWAEVKANIEAGLELSEALNDVNPPPTPVIRALIRAGEQAGKLPGILTQLASDLEEEYKFQRKIKGALAYPSFLFILALGVVFALSLFVLPVYEQVLSNLDSTLPLMTQVIFTVARWIPLSLSLLFISILGGLCFLRLKYAKEWRGKGLKFLERIPLWGSLYRQSDQVQFFRILGTLMEAGIPLADALSLAQETVRLPVMKEKIRELTRATREGRRLSMIFQSDSFFPPDVDLLWAIGEESGQLSTILHHLAKILRQDLEEKMERLTSILGPILVIGIAAIIGAIAIGVMMPVFEVGTKIQ</sequence>
<dbReference type="RefSeq" id="WP_006716047.1">
    <property type="nucleotide sequence ID" value="NZ_CP007032.1"/>
</dbReference>
<dbReference type="InterPro" id="IPR001992">
    <property type="entry name" value="T2SS_GspF/T4SS_PilC_CS"/>
</dbReference>
<dbReference type="OrthoDB" id="9805682at2"/>
<evidence type="ECO:0000256" key="6">
    <source>
        <dbReference type="ARBA" id="ARBA00022989"/>
    </source>
</evidence>
<evidence type="ECO:0000256" key="3">
    <source>
        <dbReference type="ARBA" id="ARBA00022448"/>
    </source>
</evidence>
<dbReference type="InterPro" id="IPR042094">
    <property type="entry name" value="T2SS_GspF_sf"/>
</dbReference>
<dbReference type="AlphaFoldDB" id="W0EDZ1"/>
<dbReference type="Pfam" id="PF00482">
    <property type="entry name" value="T2SSF"/>
    <property type="match status" value="2"/>
</dbReference>
<dbReference type="Proteomes" id="UP000010847">
    <property type="component" value="Chromosome"/>
</dbReference>
<evidence type="ECO:0000256" key="4">
    <source>
        <dbReference type="ARBA" id="ARBA00022475"/>
    </source>
</evidence>
<dbReference type="PANTHER" id="PTHR30012">
    <property type="entry name" value="GENERAL SECRETION PATHWAY PROTEIN"/>
    <property type="match status" value="1"/>
</dbReference>
<dbReference type="eggNOG" id="COG1459">
    <property type="taxonomic scope" value="Bacteria"/>
</dbReference>
<dbReference type="Gene3D" id="1.20.81.30">
    <property type="entry name" value="Type II secretion system (T2SS), domain F"/>
    <property type="match status" value="2"/>
</dbReference>
<evidence type="ECO:0000313" key="11">
    <source>
        <dbReference type="EMBL" id="AHF07419.1"/>
    </source>
</evidence>
<keyword evidence="6 9" id="KW-1133">Transmembrane helix</keyword>
<dbReference type="HOGENOM" id="CLU_035032_0_1_9"/>
<feature type="transmembrane region" description="Helical" evidence="9">
    <location>
        <begin position="176"/>
        <end position="198"/>
    </location>
</feature>
<dbReference type="KEGG" id="dmt:DESME_10535"/>
<feature type="domain" description="Type II secretion system protein GspF" evidence="10">
    <location>
        <begin position="75"/>
        <end position="199"/>
    </location>
</feature>